<evidence type="ECO:0000313" key="3">
    <source>
        <dbReference type="Proteomes" id="UP000007800"/>
    </source>
</evidence>
<dbReference type="RefSeq" id="XP_002778299.1">
    <property type="nucleotide sequence ID" value="XM_002778253.1"/>
</dbReference>
<feature type="chain" id="PRO_5002954695" evidence="1">
    <location>
        <begin position="31"/>
        <end position="98"/>
    </location>
</feature>
<reference evidence="2 3" key="1">
    <citation type="submission" date="2008-07" db="EMBL/GenBank/DDBJ databases">
        <authorList>
            <person name="El-Sayed N."/>
            <person name="Caler E."/>
            <person name="Inman J."/>
            <person name="Amedeo P."/>
            <person name="Hass B."/>
            <person name="Wortman J."/>
        </authorList>
    </citation>
    <scope>NUCLEOTIDE SEQUENCE [LARGE SCALE GENOMIC DNA]</scope>
    <source>
        <strain evidence="3">ATCC 50983 / TXsc</strain>
    </source>
</reference>
<protein>
    <submittedName>
        <fullName evidence="2">Uncharacterized protein</fullName>
    </submittedName>
</protein>
<evidence type="ECO:0000256" key="1">
    <source>
        <dbReference type="SAM" id="SignalP"/>
    </source>
</evidence>
<feature type="signal peptide" evidence="1">
    <location>
        <begin position="1"/>
        <end position="30"/>
    </location>
</feature>
<proteinExistence type="predicted"/>
<dbReference type="Proteomes" id="UP000007800">
    <property type="component" value="Unassembled WGS sequence"/>
</dbReference>
<dbReference type="InParanoid" id="C5KZK0"/>
<name>C5KZK0_PERM5</name>
<dbReference type="AlphaFoldDB" id="C5KZK0"/>
<keyword evidence="1" id="KW-0732">Signal</keyword>
<gene>
    <name evidence="2" type="ORF">Pmar_PMAR005445</name>
</gene>
<accession>C5KZK0</accession>
<sequence>MVALVRSGVSLMSLLVPLVAIKSSPSVTIAQDGLSKTCNIEYGDPEVTLRASPASTPQGSSIEASLKSDSGVTRAIYRGDGTLEFRYRVFALDAKMIK</sequence>
<evidence type="ECO:0000313" key="2">
    <source>
        <dbReference type="EMBL" id="EER10094.1"/>
    </source>
</evidence>
<keyword evidence="3" id="KW-1185">Reference proteome</keyword>
<dbReference type="EMBL" id="GG677876">
    <property type="protein sequence ID" value="EER10094.1"/>
    <property type="molecule type" value="Genomic_DNA"/>
</dbReference>
<organism evidence="3">
    <name type="scientific">Perkinsus marinus (strain ATCC 50983 / TXsc)</name>
    <dbReference type="NCBI Taxonomy" id="423536"/>
    <lineage>
        <taxon>Eukaryota</taxon>
        <taxon>Sar</taxon>
        <taxon>Alveolata</taxon>
        <taxon>Perkinsozoa</taxon>
        <taxon>Perkinsea</taxon>
        <taxon>Perkinsida</taxon>
        <taxon>Perkinsidae</taxon>
        <taxon>Perkinsus</taxon>
    </lineage>
</organism>
<dbReference type="GeneID" id="9038388"/>